<evidence type="ECO:0000313" key="2">
    <source>
        <dbReference type="Proteomes" id="UP000683925"/>
    </source>
</evidence>
<dbReference type="EMBL" id="CAJJDP010000029">
    <property type="protein sequence ID" value="CAD8154208.1"/>
    <property type="molecule type" value="Genomic_DNA"/>
</dbReference>
<organism evidence="1 2">
    <name type="scientific">Paramecium octaurelia</name>
    <dbReference type="NCBI Taxonomy" id="43137"/>
    <lineage>
        <taxon>Eukaryota</taxon>
        <taxon>Sar</taxon>
        <taxon>Alveolata</taxon>
        <taxon>Ciliophora</taxon>
        <taxon>Intramacronucleata</taxon>
        <taxon>Oligohymenophorea</taxon>
        <taxon>Peniculida</taxon>
        <taxon>Parameciidae</taxon>
        <taxon>Paramecium</taxon>
    </lineage>
</organism>
<dbReference type="Proteomes" id="UP000683925">
    <property type="component" value="Unassembled WGS sequence"/>
</dbReference>
<dbReference type="AlphaFoldDB" id="A0A8S1TQ81"/>
<reference evidence="1" key="1">
    <citation type="submission" date="2021-01" db="EMBL/GenBank/DDBJ databases">
        <authorList>
            <consortium name="Genoscope - CEA"/>
            <person name="William W."/>
        </authorList>
    </citation>
    <scope>NUCLEOTIDE SEQUENCE</scope>
</reference>
<protein>
    <submittedName>
        <fullName evidence="1">Uncharacterized protein</fullName>
    </submittedName>
</protein>
<evidence type="ECO:0000313" key="1">
    <source>
        <dbReference type="EMBL" id="CAD8154208.1"/>
    </source>
</evidence>
<proteinExistence type="predicted"/>
<accession>A0A8S1TQ81</accession>
<name>A0A8S1TQ81_PAROT</name>
<comment type="caution">
    <text evidence="1">The sequence shown here is derived from an EMBL/GenBank/DDBJ whole genome shotgun (WGS) entry which is preliminary data.</text>
</comment>
<sequence length="44" mass="5209">MLKSDRFLTENIPQKRQSIYKCCALPHITKTQTLINPICVRSYR</sequence>
<keyword evidence="2" id="KW-1185">Reference proteome</keyword>
<gene>
    <name evidence="1" type="ORF">POCTA_138.1.T0290044</name>
</gene>